<proteinExistence type="predicted"/>
<evidence type="ECO:0000313" key="1">
    <source>
        <dbReference type="EMBL" id="SCQ21655.1"/>
    </source>
</evidence>
<organism evidence="1 2">
    <name type="scientific">Tannerella forsythia</name>
    <name type="common">Bacteroides forsythus</name>
    <dbReference type="NCBI Taxonomy" id="28112"/>
    <lineage>
        <taxon>Bacteria</taxon>
        <taxon>Pseudomonadati</taxon>
        <taxon>Bacteroidota</taxon>
        <taxon>Bacteroidia</taxon>
        <taxon>Bacteroidales</taxon>
        <taxon>Tannerellaceae</taxon>
        <taxon>Tannerella</taxon>
    </lineage>
</organism>
<dbReference type="Proteomes" id="UP000182057">
    <property type="component" value="Unassembled WGS sequence"/>
</dbReference>
<reference evidence="1 2" key="1">
    <citation type="submission" date="2016-09" db="EMBL/GenBank/DDBJ databases">
        <authorList>
            <person name="Capua I."/>
            <person name="De Benedictis P."/>
            <person name="Joannis T."/>
            <person name="Lombin L.H."/>
            <person name="Cattoli G."/>
        </authorList>
    </citation>
    <scope>NUCLEOTIDE SEQUENCE [LARGE SCALE GENOMIC DNA]</scope>
    <source>
        <strain evidence="1 2">UB20</strain>
    </source>
</reference>
<protein>
    <submittedName>
        <fullName evidence="1">Uncharacterized protein</fullName>
    </submittedName>
</protein>
<dbReference type="AlphaFoldDB" id="A0A1D3UNL0"/>
<name>A0A1D3UNL0_TANFO</name>
<accession>A0A1D3UNL0</accession>
<dbReference type="EMBL" id="FMMM01000054">
    <property type="protein sequence ID" value="SCQ21655.1"/>
    <property type="molecule type" value="Genomic_DNA"/>
</dbReference>
<gene>
    <name evidence="1" type="ORF">TFUB20_01451</name>
</gene>
<sequence>MKIAELKQVDNMLLDWSYYYLLPIEQDCFWMDIRIFNRNRLKHDLLLNLFI</sequence>
<evidence type="ECO:0000313" key="2">
    <source>
        <dbReference type="Proteomes" id="UP000182057"/>
    </source>
</evidence>